<keyword evidence="2" id="KW-0472">Membrane</keyword>
<dbReference type="Pfam" id="PF14018">
    <property type="entry name" value="DUF4234"/>
    <property type="match status" value="1"/>
</dbReference>
<keyword evidence="2" id="KW-0812">Transmembrane</keyword>
<evidence type="ECO:0000256" key="2">
    <source>
        <dbReference type="SAM" id="Phobius"/>
    </source>
</evidence>
<name>A0A806FVF8_BIFAN</name>
<dbReference type="AlphaFoldDB" id="A0A806FVF8"/>
<gene>
    <name evidence="4" type="ORF">BALAC2494_01070</name>
</gene>
<feature type="transmembrane region" description="Helical" evidence="2">
    <location>
        <begin position="84"/>
        <end position="102"/>
    </location>
</feature>
<evidence type="ECO:0000313" key="5">
    <source>
        <dbReference type="Proteomes" id="UP000008394"/>
    </source>
</evidence>
<feature type="region of interest" description="Disordered" evidence="1">
    <location>
        <begin position="1"/>
        <end position="23"/>
    </location>
</feature>
<reference evidence="4 5" key="1">
    <citation type="journal article" date="2011" name="J. Bacteriol.">
        <title>Genome Sequence of the Probiotic Strain Bifidobacterium animalis subsp. lactis CNCM I-2494.</title>
        <authorList>
            <person name="Chervaux C."/>
            <person name="Grimaldi C."/>
            <person name="Bolotin A."/>
            <person name="Quinquis B."/>
            <person name="Legrain-Raspaud S."/>
            <person name="van Hylckama Vlieg J.E."/>
            <person name="Denariaz G."/>
            <person name="Smokvina T."/>
        </authorList>
    </citation>
    <scope>NUCLEOTIDE SEQUENCE [LARGE SCALE GENOMIC DNA]</scope>
    <source>
        <strain evidence="4 5">CNCM I-2494</strain>
    </source>
</reference>
<sequence length="164" mass="18887">MRERERHMTYATPPMQGTPMPAPPVQQMRPNAYRLPTNRSLTKFILLGLITFGIYDIVIMTTTAEALNTIASPRDGKKTMNYCLMYFLIGWLTLGIGWLVWFHNFSDRIGEEQRRRGMVPTVTASTFWLWEVLGSLIVVGPFIYHYKMLHAMNDLCASYNAYGI</sequence>
<evidence type="ECO:0000313" key="4">
    <source>
        <dbReference type="EMBL" id="AEK29490.1"/>
    </source>
</evidence>
<dbReference type="EMBL" id="CP002915">
    <property type="protein sequence ID" value="AEK29490.1"/>
    <property type="molecule type" value="Genomic_DNA"/>
</dbReference>
<keyword evidence="2" id="KW-1133">Transmembrane helix</keyword>
<feature type="domain" description="DUF4234" evidence="3">
    <location>
        <begin position="39"/>
        <end position="110"/>
    </location>
</feature>
<proteinExistence type="predicted"/>
<accession>A0A806FVF8</accession>
<evidence type="ECO:0000256" key="1">
    <source>
        <dbReference type="SAM" id="MobiDB-lite"/>
    </source>
</evidence>
<evidence type="ECO:0000259" key="3">
    <source>
        <dbReference type="Pfam" id="PF14018"/>
    </source>
</evidence>
<dbReference type="InterPro" id="IPR025328">
    <property type="entry name" value="DUF4234"/>
</dbReference>
<dbReference type="Proteomes" id="UP000008394">
    <property type="component" value="Chromosome"/>
</dbReference>
<feature type="transmembrane region" description="Helical" evidence="2">
    <location>
        <begin position="122"/>
        <end position="144"/>
    </location>
</feature>
<organism evidence="4 5">
    <name type="scientific">Bifidobacterium animalis subsp. lactis CNCM I-2494</name>
    <dbReference type="NCBI Taxonomy" id="1042403"/>
    <lineage>
        <taxon>Bacteria</taxon>
        <taxon>Bacillati</taxon>
        <taxon>Actinomycetota</taxon>
        <taxon>Actinomycetes</taxon>
        <taxon>Bifidobacteriales</taxon>
        <taxon>Bifidobacteriaceae</taxon>
        <taxon>Bifidobacterium</taxon>
    </lineage>
</organism>
<protein>
    <recommendedName>
        <fullName evidence="3">DUF4234 domain-containing protein</fullName>
    </recommendedName>
</protein>
<dbReference type="KEGG" id="bnm:BALAC2494_01070"/>
<feature type="transmembrane region" description="Helical" evidence="2">
    <location>
        <begin position="44"/>
        <end position="64"/>
    </location>
</feature>